<protein>
    <submittedName>
        <fullName evidence="2">Uncharacterized protein</fullName>
    </submittedName>
</protein>
<evidence type="ECO:0000313" key="3">
    <source>
        <dbReference type="Proteomes" id="UP001212821"/>
    </source>
</evidence>
<keyword evidence="3" id="KW-1185">Reference proteome</keyword>
<evidence type="ECO:0000313" key="2">
    <source>
        <dbReference type="EMBL" id="WBP91979.1"/>
    </source>
</evidence>
<keyword evidence="2" id="KW-0614">Plasmid</keyword>
<proteinExistence type="predicted"/>
<dbReference type="EMBL" id="CP115451">
    <property type="protein sequence ID" value="WBP91979.1"/>
    <property type="molecule type" value="Genomic_DNA"/>
</dbReference>
<sequence>MANEKDPKQQSRVRINLTGKAGGKDVRPASRVRINLTGKADKK</sequence>
<reference evidence="2 3" key="1">
    <citation type="submission" date="2022-12" db="EMBL/GenBank/DDBJ databases">
        <title>HUAS 3-15.</title>
        <authorList>
            <person name="Mo P."/>
        </authorList>
    </citation>
    <scope>NUCLEOTIDE SEQUENCE [LARGE SCALE GENOMIC DNA]</scope>
    <source>
        <strain evidence="2 3">HUAS 3-15</strain>
        <plasmid evidence="2 3">punmamed2</plasmid>
    </source>
</reference>
<evidence type="ECO:0000256" key="1">
    <source>
        <dbReference type="SAM" id="MobiDB-lite"/>
    </source>
</evidence>
<dbReference type="Proteomes" id="UP001212821">
    <property type="component" value="Plasmid punmamed2"/>
</dbReference>
<gene>
    <name evidence="2" type="ORF">O1G21_40015</name>
</gene>
<geneLocation type="plasmid" evidence="2 3">
    <name>punmamed2</name>
</geneLocation>
<dbReference type="RefSeq" id="WP_270151616.1">
    <property type="nucleotide sequence ID" value="NZ_CP115451.1"/>
</dbReference>
<accession>A0ABY7QGQ8</accession>
<feature type="region of interest" description="Disordered" evidence="1">
    <location>
        <begin position="1"/>
        <end position="29"/>
    </location>
</feature>
<organism evidence="2 3">
    <name type="scientific">Kitasatospora cathayae</name>
    <dbReference type="NCBI Taxonomy" id="3004092"/>
    <lineage>
        <taxon>Bacteria</taxon>
        <taxon>Bacillati</taxon>
        <taxon>Actinomycetota</taxon>
        <taxon>Actinomycetes</taxon>
        <taxon>Kitasatosporales</taxon>
        <taxon>Streptomycetaceae</taxon>
        <taxon>Kitasatospora</taxon>
    </lineage>
</organism>
<name>A0ABY7QGQ8_9ACTN</name>